<organism evidence="2 3">
    <name type="scientific">Aeromonas veronii</name>
    <dbReference type="NCBI Taxonomy" id="654"/>
    <lineage>
        <taxon>Bacteria</taxon>
        <taxon>Pseudomonadati</taxon>
        <taxon>Pseudomonadota</taxon>
        <taxon>Gammaproteobacteria</taxon>
        <taxon>Aeromonadales</taxon>
        <taxon>Aeromonadaceae</taxon>
        <taxon>Aeromonas</taxon>
    </lineage>
</organism>
<keyword evidence="1" id="KW-0472">Membrane</keyword>
<keyword evidence="1" id="KW-1133">Transmembrane helix</keyword>
<dbReference type="EMBL" id="SSUX01000008">
    <property type="protein sequence ID" value="THJ44959.1"/>
    <property type="molecule type" value="Genomic_DNA"/>
</dbReference>
<evidence type="ECO:0000313" key="2">
    <source>
        <dbReference type="EMBL" id="THJ44959.1"/>
    </source>
</evidence>
<protein>
    <submittedName>
        <fullName evidence="2">Uncharacterized protein</fullName>
    </submittedName>
</protein>
<keyword evidence="1" id="KW-0812">Transmembrane</keyword>
<proteinExistence type="predicted"/>
<dbReference type="Proteomes" id="UP000309618">
    <property type="component" value="Unassembled WGS sequence"/>
</dbReference>
<name>A0A4S5CH06_AERVE</name>
<feature type="transmembrane region" description="Helical" evidence="1">
    <location>
        <begin position="12"/>
        <end position="30"/>
    </location>
</feature>
<reference evidence="2 3" key="1">
    <citation type="submission" date="2019-04" db="EMBL/GenBank/DDBJ databases">
        <title>Comparative genomics of Aeromonas veronii strains pathogenic to fish.</title>
        <authorList>
            <person name="Cascarano M.C."/>
            <person name="Smyrli M."/>
            <person name="Katharios P."/>
        </authorList>
    </citation>
    <scope>NUCLEOTIDE SEQUENCE [LARGE SCALE GENOMIC DNA]</scope>
    <source>
        <strain evidence="2 3">XU1</strain>
    </source>
</reference>
<dbReference type="RefSeq" id="WP_136501781.1">
    <property type="nucleotide sequence ID" value="NZ_SSUX01000008.1"/>
</dbReference>
<sequence length="97" mass="11197">MIERYCIQWTRKLLPVVFVLIVFFNALTSYTSNQTMEGMGMFSAVIGFFQGFAVAVFCCCFFYALLSIRESLLEQNRLLSEQNKILKDNRVSTVETD</sequence>
<accession>A0A4S5CH06</accession>
<dbReference type="AlphaFoldDB" id="A0A4S5CH06"/>
<evidence type="ECO:0000313" key="3">
    <source>
        <dbReference type="Proteomes" id="UP000309618"/>
    </source>
</evidence>
<comment type="caution">
    <text evidence="2">The sequence shown here is derived from an EMBL/GenBank/DDBJ whole genome shotgun (WGS) entry which is preliminary data.</text>
</comment>
<feature type="transmembrane region" description="Helical" evidence="1">
    <location>
        <begin position="42"/>
        <end position="66"/>
    </location>
</feature>
<evidence type="ECO:0000256" key="1">
    <source>
        <dbReference type="SAM" id="Phobius"/>
    </source>
</evidence>
<gene>
    <name evidence="2" type="ORF">E8Q35_12275</name>
</gene>